<proteinExistence type="predicted"/>
<protein>
    <submittedName>
        <fullName evidence="1">Uncharacterized protein</fullName>
    </submittedName>
</protein>
<gene>
    <name evidence="1" type="ORF">LTR37_006527</name>
</gene>
<name>A0ACC3NGF9_9PEZI</name>
<organism evidence="1 2">
    <name type="scientific">Vermiconidia calcicola</name>
    <dbReference type="NCBI Taxonomy" id="1690605"/>
    <lineage>
        <taxon>Eukaryota</taxon>
        <taxon>Fungi</taxon>
        <taxon>Dikarya</taxon>
        <taxon>Ascomycota</taxon>
        <taxon>Pezizomycotina</taxon>
        <taxon>Dothideomycetes</taxon>
        <taxon>Dothideomycetidae</taxon>
        <taxon>Mycosphaerellales</taxon>
        <taxon>Extremaceae</taxon>
        <taxon>Vermiconidia</taxon>
    </lineage>
</organism>
<dbReference type="EMBL" id="JAUTXU010000043">
    <property type="protein sequence ID" value="KAK3716377.1"/>
    <property type="molecule type" value="Genomic_DNA"/>
</dbReference>
<comment type="caution">
    <text evidence="1">The sequence shown here is derived from an EMBL/GenBank/DDBJ whole genome shotgun (WGS) entry which is preliminary data.</text>
</comment>
<evidence type="ECO:0000313" key="2">
    <source>
        <dbReference type="Proteomes" id="UP001281147"/>
    </source>
</evidence>
<sequence length="497" mass="55851">MATPSNPFTTLPLETNQHIASLIEYDTDLCSFRLICHATNDAVEADSCSFWRRRFLGHFERPVGEPSLWKGAEGNLRFKKEYAKRRGCLKNGARFGSGETRRERECLEVVRALVVDSFSEHNPAHAGDKIYSSTNMTHLLKFLRANNILNIFEPPKVKPSRFTTSTRRTDCSSSSTQQQPSLLLRALQVLGAPMLLSFEPHLRNRHYAYPDSQALVYSTATTHPIFHGCYGLDVNMEYVLHNLNFWKYHMLREVEGTLFYAFQDLEGHERPRWWEGKLGQAGALGRKWKGSYAYVNREEIVAVRAGRGEDEQIQDEFAGEDQAFTFQDMQLQLVDESTTAFPWPETFERHLLSLNGAKGRGAFTRAQTRTTPANEIAHLKHRSFRFEGAGQDVTEQFLASGWLNALPKQSGIPGWQRMTMMKYFEDEVTGNVDEGALWAYEGVVVPGGNVVVGRWWCPNEGVDGGEVYSGPFLLWCVDGPGDGDGDGEVSGTGDGGA</sequence>
<dbReference type="Proteomes" id="UP001281147">
    <property type="component" value="Unassembled WGS sequence"/>
</dbReference>
<reference evidence="1" key="1">
    <citation type="submission" date="2023-07" db="EMBL/GenBank/DDBJ databases">
        <title>Black Yeasts Isolated from many extreme environments.</title>
        <authorList>
            <person name="Coleine C."/>
            <person name="Stajich J.E."/>
            <person name="Selbmann L."/>
        </authorList>
    </citation>
    <scope>NUCLEOTIDE SEQUENCE</scope>
    <source>
        <strain evidence="1">CCFEE 5714</strain>
    </source>
</reference>
<evidence type="ECO:0000313" key="1">
    <source>
        <dbReference type="EMBL" id="KAK3716377.1"/>
    </source>
</evidence>
<keyword evidence="2" id="KW-1185">Reference proteome</keyword>
<accession>A0ACC3NGF9</accession>